<dbReference type="PANTHER" id="PTHR48449:SF1">
    <property type="entry name" value="DUF1985 DOMAIN-CONTAINING PROTEIN"/>
    <property type="match status" value="1"/>
</dbReference>
<evidence type="ECO:0000256" key="2">
    <source>
        <dbReference type="SAM" id="Phobius"/>
    </source>
</evidence>
<dbReference type="AlphaFoldDB" id="A0A2U1M6L2"/>
<keyword evidence="3" id="KW-0346">Stress response</keyword>
<dbReference type="CDD" id="cd06257">
    <property type="entry name" value="DnaJ"/>
    <property type="match status" value="1"/>
</dbReference>
<dbReference type="Gene3D" id="1.10.287.110">
    <property type="entry name" value="DnaJ domain"/>
    <property type="match status" value="1"/>
</dbReference>
<dbReference type="STRING" id="35608.A0A2U1M6L2"/>
<feature type="compositionally biased region" description="Basic and acidic residues" evidence="1">
    <location>
        <begin position="647"/>
        <end position="664"/>
    </location>
</feature>
<dbReference type="PANTHER" id="PTHR48449">
    <property type="entry name" value="DUF1985 DOMAIN-CONTAINING PROTEIN"/>
    <property type="match status" value="1"/>
</dbReference>
<accession>A0A2U1M6L2</accession>
<dbReference type="InterPro" id="IPR001623">
    <property type="entry name" value="DnaJ_domain"/>
</dbReference>
<dbReference type="SUPFAM" id="SSF46565">
    <property type="entry name" value="Chaperone J-domain"/>
    <property type="match status" value="1"/>
</dbReference>
<feature type="region of interest" description="Disordered" evidence="1">
    <location>
        <begin position="517"/>
        <end position="541"/>
    </location>
</feature>
<protein>
    <submittedName>
        <fullName evidence="3">DNAJ heat shock N-terminal domain-containing protein</fullName>
    </submittedName>
</protein>
<dbReference type="Proteomes" id="UP000245207">
    <property type="component" value="Unassembled WGS sequence"/>
</dbReference>
<dbReference type="InterPro" id="IPR036869">
    <property type="entry name" value="J_dom_sf"/>
</dbReference>
<keyword evidence="2" id="KW-0812">Transmembrane</keyword>
<evidence type="ECO:0000313" key="3">
    <source>
        <dbReference type="EMBL" id="PWA56870.1"/>
    </source>
</evidence>
<keyword evidence="2" id="KW-1133">Transmembrane helix</keyword>
<proteinExistence type="predicted"/>
<feature type="transmembrane region" description="Helical" evidence="2">
    <location>
        <begin position="215"/>
        <end position="236"/>
    </location>
</feature>
<comment type="caution">
    <text evidence="3">The sequence shown here is derived from an EMBL/GenBank/DDBJ whole genome shotgun (WGS) entry which is preliminary data.</text>
</comment>
<gene>
    <name evidence="3" type="ORF">CTI12_AA414990</name>
</gene>
<evidence type="ECO:0000256" key="1">
    <source>
        <dbReference type="SAM" id="MobiDB-lite"/>
    </source>
</evidence>
<dbReference type="OrthoDB" id="10250354at2759"/>
<name>A0A2U1M6L2_ARTAN</name>
<organism evidence="3 4">
    <name type="scientific">Artemisia annua</name>
    <name type="common">Sweet wormwood</name>
    <dbReference type="NCBI Taxonomy" id="35608"/>
    <lineage>
        <taxon>Eukaryota</taxon>
        <taxon>Viridiplantae</taxon>
        <taxon>Streptophyta</taxon>
        <taxon>Embryophyta</taxon>
        <taxon>Tracheophyta</taxon>
        <taxon>Spermatophyta</taxon>
        <taxon>Magnoliopsida</taxon>
        <taxon>eudicotyledons</taxon>
        <taxon>Gunneridae</taxon>
        <taxon>Pentapetalae</taxon>
        <taxon>asterids</taxon>
        <taxon>campanulids</taxon>
        <taxon>Asterales</taxon>
        <taxon>Asteraceae</taxon>
        <taxon>Asteroideae</taxon>
        <taxon>Anthemideae</taxon>
        <taxon>Artemisiinae</taxon>
        <taxon>Artemisia</taxon>
    </lineage>
</organism>
<evidence type="ECO:0000313" key="4">
    <source>
        <dbReference type="Proteomes" id="UP000245207"/>
    </source>
</evidence>
<reference evidence="3 4" key="1">
    <citation type="journal article" date="2018" name="Mol. Plant">
        <title>The genome of Artemisia annua provides insight into the evolution of Asteraceae family and artemisinin biosynthesis.</title>
        <authorList>
            <person name="Shen Q."/>
            <person name="Zhang L."/>
            <person name="Liao Z."/>
            <person name="Wang S."/>
            <person name="Yan T."/>
            <person name="Shi P."/>
            <person name="Liu M."/>
            <person name="Fu X."/>
            <person name="Pan Q."/>
            <person name="Wang Y."/>
            <person name="Lv Z."/>
            <person name="Lu X."/>
            <person name="Zhang F."/>
            <person name="Jiang W."/>
            <person name="Ma Y."/>
            <person name="Chen M."/>
            <person name="Hao X."/>
            <person name="Li L."/>
            <person name="Tang Y."/>
            <person name="Lv G."/>
            <person name="Zhou Y."/>
            <person name="Sun X."/>
            <person name="Brodelius P.E."/>
            <person name="Rose J.K.C."/>
            <person name="Tang K."/>
        </authorList>
    </citation>
    <scope>NUCLEOTIDE SEQUENCE [LARGE SCALE GENOMIC DNA]</scope>
    <source>
        <strain evidence="4">cv. Huhao1</strain>
        <tissue evidence="3">Leaf</tissue>
    </source>
</reference>
<sequence>MVKLWWVVPSETFVAGPGFAPQHQGWRNKSKEQLAPSFQIAILRHESAMPNHNEALQFDVAAIQAEVRAIVSPTLCQTARKVHPDKNPGYPKASHNFQVLGETNQVLSDPVHWPVGISDAMVDPASIFGILYGSDVFEDYIGQLYMAVIQSVCLKRRDILRVSLKKTATPNVMVSVHEGGLMTNHVRFEDPRRLQVAVIHGLAKMAAIMASTYKAYLVVGLGPLLHCVMGLGWVGLDFRGLLPPLFEECHYQQLASQTVASVKKIKKMLHRAPPTLMEHPSLAFIVNGFRFGDVSFAHCHKRKSGFKTRILKILRENLRERTQTIKAEHLLKILNDPFEFGSLTNDDAVRICLLLILENVFMGKQERSLISENILVLVDDLYAWNAFPWGEYIWAEFHNKVYNAVLKVRDRHLSEMAEKGASYVATYTLCGFAFALKVWILETYPNATNWWVKDDSVIPRALAWEDGPKFENTDYDLLFGSNYRVRLFPTDVERNQLWWSSSLDYFGRFMPSGSFNDVPPSPDMNTPKVTSGSRPKLTPRRSCSVVRTEVHRSTHIRTEVRRYVEKAMPQVYEQMQPSATVTSQMADMQNQINHLRELVVHLKPDGFTHMTDMDADIPPSSSFVDQMACMQRQITGLQKCIRQIMSDKKSTQNDDNMDVDHDSKISSQNNDNMDVDQASKKSAENDDTMDVEHDSKEDVFSPAHDLSTQEVQDVVDNLVGSPEYPIACEDERLDEAGERLDEAEEDVYGNEVANAGQHVPVMNDVPVDELMDDPAKSEAPFKPDVPVKNDDQDVARDAVVNDPQFSDSPFKPDVQVKNDDEYMVEEEMVNDPQFSDSPFNSDVLLFDNDQGVPENDMKYSVKTVRVPYERKKKVSKVFQSPYVQQPATTPKVVRKRPKRFVPNDTPKVIGPDGKEILLKPWKENLRRNPMATMYKPLVHPEILCFLDEQKKIRKLADQQLYRFPWGSGSTTANPQFWIGLLGRDGKSRGWLNDSHIGLFVDLMMHFRPDDAD</sequence>
<feature type="compositionally biased region" description="Polar residues" evidence="1">
    <location>
        <begin position="523"/>
        <end position="533"/>
    </location>
</feature>
<keyword evidence="4" id="KW-1185">Reference proteome</keyword>
<feature type="region of interest" description="Disordered" evidence="1">
    <location>
        <begin position="647"/>
        <end position="692"/>
    </location>
</feature>
<dbReference type="EMBL" id="PKPP01006332">
    <property type="protein sequence ID" value="PWA56870.1"/>
    <property type="molecule type" value="Genomic_DNA"/>
</dbReference>
<keyword evidence="2" id="KW-0472">Membrane</keyword>
<feature type="compositionally biased region" description="Basic and acidic residues" evidence="1">
    <location>
        <begin position="677"/>
        <end position="692"/>
    </location>
</feature>